<evidence type="ECO:0000259" key="1">
    <source>
        <dbReference type="Pfam" id="PF22693"/>
    </source>
</evidence>
<proteinExistence type="predicted"/>
<dbReference type="EMBL" id="BLAL01000285">
    <property type="protein sequence ID" value="GES99729.1"/>
    <property type="molecule type" value="Genomic_DNA"/>
</dbReference>
<dbReference type="OrthoDB" id="2439332at2759"/>
<reference evidence="3" key="1">
    <citation type="submission" date="2019-10" db="EMBL/GenBank/DDBJ databases">
        <title>Conservation and host-specific expression of non-tandemly repeated heterogenous ribosome RNA gene in arbuscular mycorrhizal fungi.</title>
        <authorList>
            <person name="Maeda T."/>
            <person name="Kobayashi Y."/>
            <person name="Nakagawa T."/>
            <person name="Ezawa T."/>
            <person name="Yamaguchi K."/>
            <person name="Bino T."/>
            <person name="Nishimoto Y."/>
            <person name="Shigenobu S."/>
            <person name="Kawaguchi M."/>
        </authorList>
    </citation>
    <scope>NUCLEOTIDE SEQUENCE</scope>
    <source>
        <strain evidence="3">HR1</strain>
    </source>
</reference>
<organism evidence="3 4">
    <name type="scientific">Rhizophagus clarus</name>
    <dbReference type="NCBI Taxonomy" id="94130"/>
    <lineage>
        <taxon>Eukaryota</taxon>
        <taxon>Fungi</taxon>
        <taxon>Fungi incertae sedis</taxon>
        <taxon>Mucoromycota</taxon>
        <taxon>Glomeromycotina</taxon>
        <taxon>Glomeromycetes</taxon>
        <taxon>Glomerales</taxon>
        <taxon>Glomeraceae</taxon>
        <taxon>Rhizophagus</taxon>
    </lineage>
</organism>
<dbReference type="InterPro" id="IPR055854">
    <property type="entry name" value="DUF7431"/>
</dbReference>
<evidence type="ECO:0008006" key="5">
    <source>
        <dbReference type="Google" id="ProtNLM"/>
    </source>
</evidence>
<dbReference type="InterPro" id="IPR054586">
    <property type="entry name" value="MACPF_1_fungal"/>
</dbReference>
<dbReference type="AlphaFoldDB" id="A0A8H3M614"/>
<comment type="caution">
    <text evidence="3">The sequence shown here is derived from an EMBL/GenBank/DDBJ whole genome shotgun (WGS) entry which is preliminary data.</text>
</comment>
<dbReference type="Pfam" id="PF22693">
    <property type="entry name" value="MACPF_1"/>
    <property type="match status" value="1"/>
</dbReference>
<evidence type="ECO:0000259" key="2">
    <source>
        <dbReference type="Pfam" id="PF24209"/>
    </source>
</evidence>
<feature type="domain" description="DUF7431" evidence="2">
    <location>
        <begin position="381"/>
        <end position="664"/>
    </location>
</feature>
<evidence type="ECO:0000313" key="4">
    <source>
        <dbReference type="Proteomes" id="UP000615446"/>
    </source>
</evidence>
<dbReference type="Pfam" id="PF24209">
    <property type="entry name" value="DUF7431"/>
    <property type="match status" value="1"/>
</dbReference>
<name>A0A8H3M614_9GLOM</name>
<protein>
    <recommendedName>
        <fullName evidence="5">MACPF domain-containing protein</fullName>
    </recommendedName>
</protein>
<accession>A0A8H3M614</accession>
<dbReference type="Proteomes" id="UP000615446">
    <property type="component" value="Unassembled WGS sequence"/>
</dbReference>
<sequence length="725" mass="83204">MFNFTNFFSSNVNAIVTVKTIDDPSSYPPRTVRLNLTDNLLIIRQELKKNGFIDNTLLFSRKYPENNNNNNNNTIVYGFAEIALEKEEDYLLNEIIDKNDNILYLKQCSIPDWKVLNGLCKLDYGCTMTFEGIKKAENRAFKMQNCELVEIGAKGCRKGFVEFKSNKDRMMKTNLFFHTDINVQKFVKLGISIGNMENEEVNSETNSSYHFTQYGKASLKFGDYLKPTQEFIEEVEKAINSKDTAEELKQITNKFGQFIPTEVILGGRAHFNEHITSTGQFAENSREISMNANAGGVLEANVASASSNSEGRSTYYRSNCTKLIGGKQPDNIENFDEGAWAKSLNNYRNWDSIEHQNPVSIFQLLSNNLRKQIIESVGKRIHHLDFVDFNYYLEEFGKPKIFEFKDVIPPNILNIIQNKEADCNIFATVIDMSETKNNFFTCQVLCPLDGKPSLIIHCIQKRFKKCQCNLKIGWMVIGYYTDFNFIISDFNAQLKILKTDFGMSNNLNNQTMINAELLSYENPFNNIPLCLGSPVLTKLDSSNNSLIIGYHFFNAQEENKIGACTFSYCLKNNHYVNLPGFTFYTLVVSNYHVPNAYDIIPFDYSLLNKPYINFNNDITGTGSCINPKFISLYSTQKTNYGPIFLKQKSKKIKTKIVNCKNRACFVCKNKTLIISRDNVKCVFFDPYISDDYYWAKFIVTRMEFKSSLVQTANTSHSQILNFERF</sequence>
<feature type="domain" description="MACPF-like" evidence="1">
    <location>
        <begin position="205"/>
        <end position="373"/>
    </location>
</feature>
<evidence type="ECO:0000313" key="3">
    <source>
        <dbReference type="EMBL" id="GES99729.1"/>
    </source>
</evidence>
<gene>
    <name evidence="3" type="ORF">RCL2_002621200</name>
</gene>